<dbReference type="SMART" id="SM00184">
    <property type="entry name" value="RING"/>
    <property type="match status" value="1"/>
</dbReference>
<feature type="region of interest" description="Disordered" evidence="9">
    <location>
        <begin position="133"/>
        <end position="155"/>
    </location>
</feature>
<dbReference type="GO" id="GO:0016567">
    <property type="term" value="P:protein ubiquitination"/>
    <property type="evidence" value="ECO:0007669"/>
    <property type="project" value="UniProtKB-UniPathway"/>
</dbReference>
<dbReference type="EMBL" id="JADCNM010000009">
    <property type="protein sequence ID" value="KAG0468058.1"/>
    <property type="molecule type" value="Genomic_DNA"/>
</dbReference>
<dbReference type="Gene3D" id="3.30.40.10">
    <property type="entry name" value="Zinc/RING finger domain, C3HC4 (zinc finger)"/>
    <property type="match status" value="1"/>
</dbReference>
<keyword evidence="2 10" id="KW-0812">Transmembrane</keyword>
<feature type="compositionally biased region" description="Pro residues" evidence="9">
    <location>
        <begin position="139"/>
        <end position="149"/>
    </location>
</feature>
<evidence type="ECO:0000256" key="6">
    <source>
        <dbReference type="ARBA" id="ARBA00022989"/>
    </source>
</evidence>
<evidence type="ECO:0000313" key="13">
    <source>
        <dbReference type="Proteomes" id="UP000639772"/>
    </source>
</evidence>
<evidence type="ECO:0000259" key="11">
    <source>
        <dbReference type="PROSITE" id="PS50089"/>
    </source>
</evidence>
<accession>A0A835QB12</accession>
<keyword evidence="5" id="KW-0862">Zinc</keyword>
<name>A0A835QB12_VANPL</name>
<feature type="transmembrane region" description="Helical" evidence="10">
    <location>
        <begin position="28"/>
        <end position="45"/>
    </location>
</feature>
<evidence type="ECO:0000256" key="7">
    <source>
        <dbReference type="ARBA" id="ARBA00023136"/>
    </source>
</evidence>
<comment type="subcellular location">
    <subcellularLocation>
        <location evidence="1">Membrane</location>
    </subcellularLocation>
</comment>
<evidence type="ECO:0000256" key="8">
    <source>
        <dbReference type="PROSITE-ProRule" id="PRU00175"/>
    </source>
</evidence>
<dbReference type="GO" id="GO:0016020">
    <property type="term" value="C:membrane"/>
    <property type="evidence" value="ECO:0007669"/>
    <property type="project" value="UniProtKB-SubCell"/>
</dbReference>
<dbReference type="OrthoDB" id="678282at2759"/>
<sequence>MSVHDSRIFRWNLDELDNKDIRVYCRNLLVALVVFLSFVLLLICLRRARRRRQVDSDYCGGNGLDAEAVKRLPVRLHRGEEAVCSICLGVVADGENVRALPGCCHGFHPDCVDQWLRKQSSCPLCRAKVVCGGAEKDSTPPPPPLPPPRVAEEMV</sequence>
<evidence type="ECO:0000256" key="4">
    <source>
        <dbReference type="ARBA" id="ARBA00022771"/>
    </source>
</evidence>
<evidence type="ECO:0000256" key="1">
    <source>
        <dbReference type="ARBA" id="ARBA00004370"/>
    </source>
</evidence>
<dbReference type="InterPro" id="IPR013083">
    <property type="entry name" value="Znf_RING/FYVE/PHD"/>
</dbReference>
<keyword evidence="3" id="KW-0479">Metal-binding</keyword>
<dbReference type="UniPathway" id="UPA00143"/>
<gene>
    <name evidence="12" type="ORF">HPP92_017386</name>
</gene>
<dbReference type="GO" id="GO:0008270">
    <property type="term" value="F:zinc ion binding"/>
    <property type="evidence" value="ECO:0007669"/>
    <property type="project" value="UniProtKB-KW"/>
</dbReference>
<evidence type="ECO:0000313" key="12">
    <source>
        <dbReference type="EMBL" id="KAG0468058.1"/>
    </source>
</evidence>
<keyword evidence="6 10" id="KW-1133">Transmembrane helix</keyword>
<feature type="domain" description="RING-type" evidence="11">
    <location>
        <begin position="84"/>
        <end position="126"/>
    </location>
</feature>
<proteinExistence type="predicted"/>
<dbReference type="PROSITE" id="PS50089">
    <property type="entry name" value="ZF_RING_2"/>
    <property type="match status" value="1"/>
</dbReference>
<evidence type="ECO:0000256" key="10">
    <source>
        <dbReference type="SAM" id="Phobius"/>
    </source>
</evidence>
<dbReference type="Proteomes" id="UP000639772">
    <property type="component" value="Chromosome 9"/>
</dbReference>
<dbReference type="SUPFAM" id="SSF57850">
    <property type="entry name" value="RING/U-box"/>
    <property type="match status" value="1"/>
</dbReference>
<evidence type="ECO:0000256" key="2">
    <source>
        <dbReference type="ARBA" id="ARBA00022692"/>
    </source>
</evidence>
<evidence type="ECO:0000256" key="9">
    <source>
        <dbReference type="SAM" id="MobiDB-lite"/>
    </source>
</evidence>
<dbReference type="Pfam" id="PF13639">
    <property type="entry name" value="zf-RING_2"/>
    <property type="match status" value="1"/>
</dbReference>
<reference evidence="12 13" key="1">
    <citation type="journal article" date="2020" name="Nat. Food">
        <title>A phased Vanilla planifolia genome enables genetic improvement of flavour and production.</title>
        <authorList>
            <person name="Hasing T."/>
            <person name="Tang H."/>
            <person name="Brym M."/>
            <person name="Khazi F."/>
            <person name="Huang T."/>
            <person name="Chambers A.H."/>
        </authorList>
    </citation>
    <scope>NUCLEOTIDE SEQUENCE [LARGE SCALE GENOMIC DNA]</scope>
    <source>
        <tissue evidence="12">Leaf</tissue>
    </source>
</reference>
<keyword evidence="4 8" id="KW-0863">Zinc-finger</keyword>
<dbReference type="PANTHER" id="PTHR46539:SF1">
    <property type="entry name" value="E3 UBIQUITIN-PROTEIN LIGASE ATL42"/>
    <property type="match status" value="1"/>
</dbReference>
<evidence type="ECO:0000256" key="3">
    <source>
        <dbReference type="ARBA" id="ARBA00022723"/>
    </source>
</evidence>
<protein>
    <recommendedName>
        <fullName evidence="11">RING-type domain-containing protein</fullName>
    </recommendedName>
</protein>
<keyword evidence="7 10" id="KW-0472">Membrane</keyword>
<dbReference type="AlphaFoldDB" id="A0A835QB12"/>
<evidence type="ECO:0000256" key="5">
    <source>
        <dbReference type="ARBA" id="ARBA00022833"/>
    </source>
</evidence>
<dbReference type="PANTHER" id="PTHR46539">
    <property type="entry name" value="E3 UBIQUITIN-PROTEIN LIGASE ATL42"/>
    <property type="match status" value="1"/>
</dbReference>
<dbReference type="InterPro" id="IPR001841">
    <property type="entry name" value="Znf_RING"/>
</dbReference>
<organism evidence="12 13">
    <name type="scientific">Vanilla planifolia</name>
    <name type="common">Vanilla</name>
    <dbReference type="NCBI Taxonomy" id="51239"/>
    <lineage>
        <taxon>Eukaryota</taxon>
        <taxon>Viridiplantae</taxon>
        <taxon>Streptophyta</taxon>
        <taxon>Embryophyta</taxon>
        <taxon>Tracheophyta</taxon>
        <taxon>Spermatophyta</taxon>
        <taxon>Magnoliopsida</taxon>
        <taxon>Liliopsida</taxon>
        <taxon>Asparagales</taxon>
        <taxon>Orchidaceae</taxon>
        <taxon>Vanilloideae</taxon>
        <taxon>Vanilleae</taxon>
        <taxon>Vanilla</taxon>
    </lineage>
</organism>
<comment type="caution">
    <text evidence="12">The sequence shown here is derived from an EMBL/GenBank/DDBJ whole genome shotgun (WGS) entry which is preliminary data.</text>
</comment>